<gene>
    <name evidence="4" type="ordered locus">FraEuI1c_1310</name>
</gene>
<feature type="transmembrane region" description="Helical" evidence="2">
    <location>
        <begin position="168"/>
        <end position="190"/>
    </location>
</feature>
<feature type="transmembrane region" description="Helical" evidence="2">
    <location>
        <begin position="94"/>
        <end position="122"/>
    </location>
</feature>
<evidence type="ECO:0000259" key="3">
    <source>
        <dbReference type="Pfam" id="PF01757"/>
    </source>
</evidence>
<name>E3J3P0_PSEI1</name>
<dbReference type="EMBL" id="CP002299">
    <property type="protein sequence ID" value="ADP79377.1"/>
    <property type="molecule type" value="Genomic_DNA"/>
</dbReference>
<dbReference type="HOGENOM" id="CLU_005679_2_5_11"/>
<keyword evidence="2" id="KW-0472">Membrane</keyword>
<evidence type="ECO:0000256" key="1">
    <source>
        <dbReference type="SAM" id="MobiDB-lite"/>
    </source>
</evidence>
<feature type="transmembrane region" description="Helical" evidence="2">
    <location>
        <begin position="258"/>
        <end position="280"/>
    </location>
</feature>
<sequence length="406" mass="44283">METTRHHQGERLPSLTGMRFIAALLVFAFHAAYEFPFRDQGIGGDYSRAVADAGALGVGFFFVLSGFVLTWTARPDDSARRFWRRRAVKIYPNYVVAWIAAFVLMVAAGEAVTASAAVPNLLLVHAWVPRANILFSMDDVSWTLSCEALFYLAFPVLFLLVRRIRPTLLWPAAGLIVVVVLVLPLVAKLLPASPLFVTTPVWRLWLVYMLPPVRTLDFVLGMVMARILQTGKWIRVGLGPAVVLVAIGYYISLHVPNLYTFVAATIIPIALVIPAAAAADLRERFSPLRNRVMVWLGEISFAFYLLHRLILKYGHIALGRRRTWDTAPAVGLILLALALAITAAWLLHVLVEKPAMRRFAVSKHTRPAAPAEPAGAGPAVIGPAGARAAEPSRSAPAGAAPEPVGP</sequence>
<feature type="domain" description="Acyltransferase 3" evidence="3">
    <location>
        <begin position="14"/>
        <end position="347"/>
    </location>
</feature>
<evidence type="ECO:0000256" key="2">
    <source>
        <dbReference type="SAM" id="Phobius"/>
    </source>
</evidence>
<dbReference type="InParanoid" id="E3J3P0"/>
<feature type="transmembrane region" description="Helical" evidence="2">
    <location>
        <begin position="330"/>
        <end position="351"/>
    </location>
</feature>
<protein>
    <submittedName>
        <fullName evidence="4">Acyltransferase 3</fullName>
    </submittedName>
</protein>
<evidence type="ECO:0000313" key="5">
    <source>
        <dbReference type="Proteomes" id="UP000002484"/>
    </source>
</evidence>
<dbReference type="STRING" id="298654.FraEuI1c_1310"/>
<feature type="transmembrane region" description="Helical" evidence="2">
    <location>
        <begin position="202"/>
        <end position="221"/>
    </location>
</feature>
<keyword evidence="4" id="KW-0808">Transferase</keyword>
<reference evidence="4 5" key="1">
    <citation type="submission" date="2010-10" db="EMBL/GenBank/DDBJ databases">
        <title>Complete sequence of Frankia sp. EuI1c.</title>
        <authorList>
            <consortium name="US DOE Joint Genome Institute"/>
            <person name="Lucas S."/>
            <person name="Copeland A."/>
            <person name="Lapidus A."/>
            <person name="Cheng J.-F."/>
            <person name="Bruce D."/>
            <person name="Goodwin L."/>
            <person name="Pitluck S."/>
            <person name="Chertkov O."/>
            <person name="Detter J.C."/>
            <person name="Han C."/>
            <person name="Tapia R."/>
            <person name="Land M."/>
            <person name="Hauser L."/>
            <person name="Jeffries C."/>
            <person name="Kyrpides N."/>
            <person name="Ivanova N."/>
            <person name="Mikhailova N."/>
            <person name="Beauchemin N."/>
            <person name="Sen A."/>
            <person name="Sur S.A."/>
            <person name="Gtari M."/>
            <person name="Wall L."/>
            <person name="Tisa L."/>
            <person name="Woyke T."/>
        </authorList>
    </citation>
    <scope>NUCLEOTIDE SEQUENCE [LARGE SCALE GENOMIC DNA]</scope>
    <source>
        <strain evidence="5">DSM 45817 / CECT 9037 / EuI1c</strain>
    </source>
</reference>
<accession>E3J3P0</accession>
<dbReference type="KEGG" id="fri:FraEuI1c_1310"/>
<keyword evidence="5" id="KW-1185">Reference proteome</keyword>
<feature type="transmembrane region" description="Helical" evidence="2">
    <location>
        <begin position="292"/>
        <end position="310"/>
    </location>
</feature>
<evidence type="ECO:0000313" key="4">
    <source>
        <dbReference type="EMBL" id="ADP79377.1"/>
    </source>
</evidence>
<keyword evidence="2" id="KW-1133">Transmembrane helix</keyword>
<keyword evidence="4" id="KW-0012">Acyltransferase</keyword>
<feature type="transmembrane region" description="Helical" evidence="2">
    <location>
        <begin position="53"/>
        <end position="73"/>
    </location>
</feature>
<feature type="transmembrane region" description="Helical" evidence="2">
    <location>
        <begin position="233"/>
        <end position="252"/>
    </location>
</feature>
<dbReference type="GO" id="GO:0000271">
    <property type="term" value="P:polysaccharide biosynthetic process"/>
    <property type="evidence" value="ECO:0007669"/>
    <property type="project" value="TreeGrafter"/>
</dbReference>
<dbReference type="PANTHER" id="PTHR23028:SF53">
    <property type="entry name" value="ACYL_TRANSF_3 DOMAIN-CONTAINING PROTEIN"/>
    <property type="match status" value="1"/>
</dbReference>
<dbReference type="GO" id="GO:0016020">
    <property type="term" value="C:membrane"/>
    <property type="evidence" value="ECO:0007669"/>
    <property type="project" value="TreeGrafter"/>
</dbReference>
<feature type="transmembrane region" description="Helical" evidence="2">
    <location>
        <begin position="142"/>
        <end position="161"/>
    </location>
</feature>
<dbReference type="PANTHER" id="PTHR23028">
    <property type="entry name" value="ACETYLTRANSFERASE"/>
    <property type="match status" value="1"/>
</dbReference>
<dbReference type="GO" id="GO:0016747">
    <property type="term" value="F:acyltransferase activity, transferring groups other than amino-acyl groups"/>
    <property type="evidence" value="ECO:0007669"/>
    <property type="project" value="InterPro"/>
</dbReference>
<feature type="transmembrane region" description="Helical" evidence="2">
    <location>
        <begin position="12"/>
        <end position="33"/>
    </location>
</feature>
<dbReference type="AlphaFoldDB" id="E3J3P0"/>
<dbReference type="Proteomes" id="UP000002484">
    <property type="component" value="Chromosome"/>
</dbReference>
<organism evidence="4 5">
    <name type="scientific">Pseudofrankia inefficax (strain DSM 45817 / CECT 9037 / DDB 130130 / EuI1c)</name>
    <name type="common">Frankia inefficax</name>
    <dbReference type="NCBI Taxonomy" id="298654"/>
    <lineage>
        <taxon>Bacteria</taxon>
        <taxon>Bacillati</taxon>
        <taxon>Actinomycetota</taxon>
        <taxon>Actinomycetes</taxon>
        <taxon>Frankiales</taxon>
        <taxon>Frankiaceae</taxon>
        <taxon>Pseudofrankia</taxon>
    </lineage>
</organism>
<keyword evidence="2" id="KW-0812">Transmembrane</keyword>
<dbReference type="InterPro" id="IPR002656">
    <property type="entry name" value="Acyl_transf_3_dom"/>
</dbReference>
<dbReference type="InterPro" id="IPR050879">
    <property type="entry name" value="Acyltransferase_3"/>
</dbReference>
<proteinExistence type="predicted"/>
<dbReference type="Pfam" id="PF01757">
    <property type="entry name" value="Acyl_transf_3"/>
    <property type="match status" value="1"/>
</dbReference>
<feature type="region of interest" description="Disordered" evidence="1">
    <location>
        <begin position="367"/>
        <end position="406"/>
    </location>
</feature>
<dbReference type="eggNOG" id="COG1835">
    <property type="taxonomic scope" value="Bacteria"/>
</dbReference>